<proteinExistence type="predicted"/>
<reference evidence="2 3" key="1">
    <citation type="submission" date="2018-03" db="EMBL/GenBank/DDBJ databases">
        <title>Genome sequencing of Simplicispira sp.</title>
        <authorList>
            <person name="Kim S.-J."/>
            <person name="Heo J."/>
            <person name="Kwon S.-W."/>
        </authorList>
    </citation>
    <scope>NUCLEOTIDE SEQUENCE [LARGE SCALE GENOMIC DNA]</scope>
    <source>
        <strain evidence="2 3">SC1-8</strain>
    </source>
</reference>
<dbReference type="AlphaFoldDB" id="A0A2S0N4T1"/>
<feature type="domain" description="SUF system FeS cluster assembly SufBD core" evidence="1">
    <location>
        <begin position="137"/>
        <end position="354"/>
    </location>
</feature>
<evidence type="ECO:0000313" key="2">
    <source>
        <dbReference type="EMBL" id="AVO42961.1"/>
    </source>
</evidence>
<evidence type="ECO:0000313" key="3">
    <source>
        <dbReference type="Proteomes" id="UP000239326"/>
    </source>
</evidence>
<dbReference type="Proteomes" id="UP000239326">
    <property type="component" value="Chromosome"/>
</dbReference>
<gene>
    <name evidence="2" type="ORF">C6571_00235</name>
</gene>
<dbReference type="InterPro" id="IPR055346">
    <property type="entry name" value="Fe-S_cluster_assembly_SufBD"/>
</dbReference>
<dbReference type="Pfam" id="PF01458">
    <property type="entry name" value="SUFBD_core"/>
    <property type="match status" value="1"/>
</dbReference>
<name>A0A2S0N4T1_9BURK</name>
<protein>
    <submittedName>
        <fullName evidence="2">SufBD protein</fullName>
    </submittedName>
</protein>
<sequence length="392" mass="41481">MLMAREHLAATGWIGKKNESFRHLSPPPAADWLEHAAATRLTESSGWSLTTLAGGTPSGVTAHELSATDTAQRAELFADLDLPGDGDAAPFAWAHRALCSAGLRLRVEAGTAQQPTQLELRHQPTGQVEAPLLVLDIAEGVHCVLRELHLAGDTAPSGGKVQNLQLHVRLARGANLQHLRILAPHADDRCAHIVHAQVGQDARYVQAFVAGGSSYHLQRSDVLLSGAGASAHVAGLTCAADTKFEQQVFMRHAAAHTTSHSEALVLASGKAHTVANASTHIAPGSDEADVHQRLAGIPLGGQPRLILRPHLEIYHDNVQAAHGATWGALPEDALFYARQRGLDAVAARSLIIEGMANALLSRCFTDTATLDALTQGDALQGVLRQVLETSHG</sequence>
<accession>A0A2S0N4T1</accession>
<dbReference type="SUPFAM" id="SSF101960">
    <property type="entry name" value="Stabilizer of iron transporter SufD"/>
    <property type="match status" value="1"/>
</dbReference>
<dbReference type="PANTHER" id="PTHR43575:SF1">
    <property type="entry name" value="PROTEIN ABCI7, CHLOROPLASTIC"/>
    <property type="match status" value="1"/>
</dbReference>
<keyword evidence="3" id="KW-1185">Reference proteome</keyword>
<dbReference type="InterPro" id="IPR037284">
    <property type="entry name" value="SUF_FeS_clus_asmbl_SufBD_sf"/>
</dbReference>
<evidence type="ECO:0000259" key="1">
    <source>
        <dbReference type="Pfam" id="PF01458"/>
    </source>
</evidence>
<organism evidence="2 3">
    <name type="scientific">Simplicispira suum</name>
    <dbReference type="NCBI Taxonomy" id="2109915"/>
    <lineage>
        <taxon>Bacteria</taxon>
        <taxon>Pseudomonadati</taxon>
        <taxon>Pseudomonadota</taxon>
        <taxon>Betaproteobacteria</taxon>
        <taxon>Burkholderiales</taxon>
        <taxon>Comamonadaceae</taxon>
        <taxon>Simplicispira</taxon>
    </lineage>
</organism>
<dbReference type="EMBL" id="CP027669">
    <property type="protein sequence ID" value="AVO42961.1"/>
    <property type="molecule type" value="Genomic_DNA"/>
</dbReference>
<dbReference type="PANTHER" id="PTHR43575">
    <property type="entry name" value="PROTEIN ABCI7, CHLOROPLASTIC"/>
    <property type="match status" value="1"/>
</dbReference>
<dbReference type="OrthoDB" id="9768262at2"/>
<dbReference type="GO" id="GO:0016226">
    <property type="term" value="P:iron-sulfur cluster assembly"/>
    <property type="evidence" value="ECO:0007669"/>
    <property type="project" value="InterPro"/>
</dbReference>
<dbReference type="KEGG" id="simp:C6571_00235"/>
<dbReference type="InterPro" id="IPR000825">
    <property type="entry name" value="SUF_FeS_clus_asmbl_SufBD_core"/>
</dbReference>